<dbReference type="PANTHER" id="PTHR36836:SF1">
    <property type="entry name" value="COLANIC ACID BIOSYNTHESIS PROTEIN WCAK"/>
    <property type="match status" value="1"/>
</dbReference>
<dbReference type="InterPro" id="IPR007345">
    <property type="entry name" value="Polysacch_pyruvyl_Trfase"/>
</dbReference>
<dbReference type="GeneID" id="90984926"/>
<organism evidence="2 3">
    <name type="scientific">Synergistes jonesii</name>
    <dbReference type="NCBI Taxonomy" id="2754"/>
    <lineage>
        <taxon>Bacteria</taxon>
        <taxon>Thermotogati</taxon>
        <taxon>Synergistota</taxon>
        <taxon>Synergistia</taxon>
        <taxon>Synergistales</taxon>
        <taxon>Synergistaceae</taxon>
        <taxon>Synergistes</taxon>
    </lineage>
</organism>
<keyword evidence="3" id="KW-1185">Reference proteome</keyword>
<dbReference type="Proteomes" id="UP000027665">
    <property type="component" value="Unassembled WGS sequence"/>
</dbReference>
<sequence>MRKEFEILLIGYYGFGNLGDELLAEASIKLLVRCGVRPEKIAMLSAGPQESEKKFGVRAFNRWKPSEVIKACRRSGALLLGGGGLFQDATSARSCVYYWGVTLIAKLCGMKIFAAGQSVGPLRGGMSRVFAKHALSMCSEISLRDETSMKLVKGFGLDARMTPDLVLTLGLPAKSRGGGAMLFNARPSYGALAEESAKKCAVIARERKCEVVGVALADEDVSEMKRLEVLDYIKFRDIITVRSLEDFSRVAEDASAAIGMRLHFLELCALAALPAAGCPYDPKVSDFCMRYNIATTNDGLEAPRLDVAAIPAEEGEEALKNFREALFLIIGNTDGRKEICKAE</sequence>
<gene>
    <name evidence="2" type="ORF">EH55_09845</name>
</gene>
<evidence type="ECO:0000259" key="1">
    <source>
        <dbReference type="Pfam" id="PF04230"/>
    </source>
</evidence>
<accession>A0A073J1E1</accession>
<evidence type="ECO:0000313" key="3">
    <source>
        <dbReference type="Proteomes" id="UP000027665"/>
    </source>
</evidence>
<dbReference type="STRING" id="2754.EH55_09845"/>
<reference evidence="2 3" key="1">
    <citation type="submission" date="2014-04" db="EMBL/GenBank/DDBJ databases">
        <title>Draft Genome Sequence of Synergistes jonesii.</title>
        <authorList>
            <person name="Coil D.A."/>
            <person name="Eisen J.A."/>
            <person name="Holland-Moritz H.E."/>
        </authorList>
    </citation>
    <scope>NUCLEOTIDE SEQUENCE [LARGE SCALE GENOMIC DNA]</scope>
    <source>
        <strain evidence="2 3">78-1</strain>
    </source>
</reference>
<dbReference type="Pfam" id="PF04230">
    <property type="entry name" value="PS_pyruv_trans"/>
    <property type="match status" value="1"/>
</dbReference>
<evidence type="ECO:0000313" key="2">
    <source>
        <dbReference type="EMBL" id="KEJ91497.1"/>
    </source>
</evidence>
<dbReference type="AlphaFoldDB" id="A0A073J1E1"/>
<dbReference type="OrthoDB" id="3199616at2"/>
<proteinExistence type="predicted"/>
<dbReference type="RefSeq" id="WP_051682861.1">
    <property type="nucleotide sequence ID" value="NZ_JMKI01000047.1"/>
</dbReference>
<name>A0A073J1E1_9BACT</name>
<dbReference type="InterPro" id="IPR019896">
    <property type="entry name" value="Polysacch_pyruvyl_Trfase_CsaB"/>
</dbReference>
<dbReference type="EMBL" id="JMKI01000047">
    <property type="protein sequence ID" value="KEJ91497.1"/>
    <property type="molecule type" value="Genomic_DNA"/>
</dbReference>
<dbReference type="PANTHER" id="PTHR36836">
    <property type="entry name" value="COLANIC ACID BIOSYNTHESIS PROTEIN WCAK"/>
    <property type="match status" value="1"/>
</dbReference>
<protein>
    <recommendedName>
        <fullName evidence="1">Polysaccharide pyruvyl transferase domain-containing protein</fullName>
    </recommendedName>
</protein>
<feature type="domain" description="Polysaccharide pyruvyl transferase" evidence="1">
    <location>
        <begin position="17"/>
        <end position="281"/>
    </location>
</feature>
<comment type="caution">
    <text evidence="2">The sequence shown here is derived from an EMBL/GenBank/DDBJ whole genome shotgun (WGS) entry which is preliminary data.</text>
</comment>
<dbReference type="NCBIfam" id="TIGR03609">
    <property type="entry name" value="S_layer_CsaB"/>
    <property type="match status" value="1"/>
</dbReference>
<dbReference type="eggNOG" id="COG2327">
    <property type="taxonomic scope" value="Bacteria"/>
</dbReference>